<dbReference type="STRING" id="115433.SAMN05421835_12537"/>
<accession>A0A1I4AST2</accession>
<keyword evidence="3" id="KW-1185">Reference proteome</keyword>
<organism evidence="2 3">
    <name type="scientific">Amycolatopsis sacchari</name>
    <dbReference type="NCBI Taxonomy" id="115433"/>
    <lineage>
        <taxon>Bacteria</taxon>
        <taxon>Bacillati</taxon>
        <taxon>Actinomycetota</taxon>
        <taxon>Actinomycetes</taxon>
        <taxon>Pseudonocardiales</taxon>
        <taxon>Pseudonocardiaceae</taxon>
        <taxon>Amycolatopsis</taxon>
    </lineage>
</organism>
<dbReference type="Pfam" id="PF12697">
    <property type="entry name" value="Abhydrolase_6"/>
    <property type="match status" value="1"/>
</dbReference>
<name>A0A1I4AST2_9PSEU</name>
<dbReference type="PANTHER" id="PTHR43798:SF33">
    <property type="entry name" value="HYDROLASE, PUTATIVE (AFU_ORTHOLOGUE AFUA_2G14860)-RELATED"/>
    <property type="match status" value="1"/>
</dbReference>
<dbReference type="Gene3D" id="3.40.50.1820">
    <property type="entry name" value="alpha/beta hydrolase"/>
    <property type="match status" value="1"/>
</dbReference>
<protein>
    <submittedName>
        <fullName evidence="2">Pimeloyl-ACP methyl ester carboxylesterase</fullName>
    </submittedName>
</protein>
<dbReference type="GO" id="GO:0003824">
    <property type="term" value="F:catalytic activity"/>
    <property type="evidence" value="ECO:0007669"/>
    <property type="project" value="UniProtKB-ARBA"/>
</dbReference>
<sequence length="303" mass="33726">MRRIGRFSSDAAAEHYFAAYDRAMALCPPAEVLDVDTHHGTTRVYRFCDGPGDPLVLLSGLSGTAAAWAPGLPGLLDRGHPVYALDTLGEAGRSVQREPITSAAERTRWLDDVLAALELPRVHLVGASSGECYAVYQAIHRPGRLASVAAVDPTTVTARFRPAVLWWSAVGVLVRRDRVWARILAQLTGVPADRPDMRLVLAGIRDHRPRLPPQLRPAQSALRRIEVPMLLVFLEKSTAHNARRAARRARRLLRAAEVELWLGRKHTLSLEVADRVLEFTTACREVRLPRREDEPLRALRLRP</sequence>
<dbReference type="OrthoDB" id="5513277at2"/>
<evidence type="ECO:0000313" key="3">
    <source>
        <dbReference type="Proteomes" id="UP000199025"/>
    </source>
</evidence>
<dbReference type="InterPro" id="IPR029058">
    <property type="entry name" value="AB_hydrolase_fold"/>
</dbReference>
<evidence type="ECO:0000259" key="1">
    <source>
        <dbReference type="Pfam" id="PF12697"/>
    </source>
</evidence>
<dbReference type="RefSeq" id="WP_091514419.1">
    <property type="nucleotide sequence ID" value="NZ_FORP01000025.1"/>
</dbReference>
<reference evidence="2 3" key="1">
    <citation type="submission" date="2016-10" db="EMBL/GenBank/DDBJ databases">
        <authorList>
            <person name="de Groot N.N."/>
        </authorList>
    </citation>
    <scope>NUCLEOTIDE SEQUENCE [LARGE SCALE GENOMIC DNA]</scope>
    <source>
        <strain evidence="2 3">DSM 44468</strain>
    </source>
</reference>
<dbReference type="InterPro" id="IPR000073">
    <property type="entry name" value="AB_hydrolase_1"/>
</dbReference>
<dbReference type="SUPFAM" id="SSF53474">
    <property type="entry name" value="alpha/beta-Hydrolases"/>
    <property type="match status" value="1"/>
</dbReference>
<feature type="domain" description="AB hydrolase-1" evidence="1">
    <location>
        <begin position="55"/>
        <end position="278"/>
    </location>
</feature>
<dbReference type="AlphaFoldDB" id="A0A1I4AST2"/>
<dbReference type="GO" id="GO:0016020">
    <property type="term" value="C:membrane"/>
    <property type="evidence" value="ECO:0007669"/>
    <property type="project" value="TreeGrafter"/>
</dbReference>
<gene>
    <name evidence="2" type="ORF">SAMN05421835_12537</name>
</gene>
<dbReference type="EMBL" id="FORP01000025">
    <property type="protein sequence ID" value="SFK59592.1"/>
    <property type="molecule type" value="Genomic_DNA"/>
</dbReference>
<dbReference type="PANTHER" id="PTHR43798">
    <property type="entry name" value="MONOACYLGLYCEROL LIPASE"/>
    <property type="match status" value="1"/>
</dbReference>
<evidence type="ECO:0000313" key="2">
    <source>
        <dbReference type="EMBL" id="SFK59592.1"/>
    </source>
</evidence>
<proteinExistence type="predicted"/>
<dbReference type="Proteomes" id="UP000199025">
    <property type="component" value="Unassembled WGS sequence"/>
</dbReference>
<dbReference type="InterPro" id="IPR050266">
    <property type="entry name" value="AB_hydrolase_sf"/>
</dbReference>